<reference evidence="2" key="2">
    <citation type="journal article" date="2015" name="Data Brief">
        <title>Shoot transcriptome of the giant reed, Arundo donax.</title>
        <authorList>
            <person name="Barrero R.A."/>
            <person name="Guerrero F.D."/>
            <person name="Moolhuijzen P."/>
            <person name="Goolsby J.A."/>
            <person name="Tidwell J."/>
            <person name="Bellgard S.E."/>
            <person name="Bellgard M.I."/>
        </authorList>
    </citation>
    <scope>NUCLEOTIDE SEQUENCE</scope>
    <source>
        <tissue evidence="2">Shoot tissue taken approximately 20 cm above the soil surface</tissue>
    </source>
</reference>
<feature type="compositionally biased region" description="Polar residues" evidence="1">
    <location>
        <begin position="46"/>
        <end position="56"/>
    </location>
</feature>
<dbReference type="AlphaFoldDB" id="A0A0A9GAE7"/>
<evidence type="ECO:0000313" key="2">
    <source>
        <dbReference type="EMBL" id="JAE17618.1"/>
    </source>
</evidence>
<name>A0A0A9GAE7_ARUDO</name>
<feature type="region of interest" description="Disordered" evidence="1">
    <location>
        <begin position="41"/>
        <end position="111"/>
    </location>
</feature>
<protein>
    <submittedName>
        <fullName evidence="2">Uncharacterized protein</fullName>
    </submittedName>
</protein>
<accession>A0A0A9GAE7</accession>
<dbReference type="EMBL" id="GBRH01180278">
    <property type="protein sequence ID" value="JAE17618.1"/>
    <property type="molecule type" value="Transcribed_RNA"/>
</dbReference>
<sequence length="111" mass="12403">MKEDLVASKNTLVAARDALMASTKEISRKNNELEVLKRELQESEAKNNQAVQQCGSATEPIPPRGVQTRSMDKRKRPSERSLGYGAYENEYTSQLDDQSPSRMESTGNLNV</sequence>
<feature type="compositionally biased region" description="Polar residues" evidence="1">
    <location>
        <begin position="90"/>
        <end position="111"/>
    </location>
</feature>
<evidence type="ECO:0000256" key="1">
    <source>
        <dbReference type="SAM" id="MobiDB-lite"/>
    </source>
</evidence>
<organism evidence="2">
    <name type="scientific">Arundo donax</name>
    <name type="common">Giant reed</name>
    <name type="synonym">Donax arundinaceus</name>
    <dbReference type="NCBI Taxonomy" id="35708"/>
    <lineage>
        <taxon>Eukaryota</taxon>
        <taxon>Viridiplantae</taxon>
        <taxon>Streptophyta</taxon>
        <taxon>Embryophyta</taxon>
        <taxon>Tracheophyta</taxon>
        <taxon>Spermatophyta</taxon>
        <taxon>Magnoliopsida</taxon>
        <taxon>Liliopsida</taxon>
        <taxon>Poales</taxon>
        <taxon>Poaceae</taxon>
        <taxon>PACMAD clade</taxon>
        <taxon>Arundinoideae</taxon>
        <taxon>Arundineae</taxon>
        <taxon>Arundo</taxon>
    </lineage>
</organism>
<reference evidence="2" key="1">
    <citation type="submission" date="2014-09" db="EMBL/GenBank/DDBJ databases">
        <authorList>
            <person name="Magalhaes I.L.F."/>
            <person name="Oliveira U."/>
            <person name="Santos F.R."/>
            <person name="Vidigal T.H.D.A."/>
            <person name="Brescovit A.D."/>
            <person name="Santos A.J."/>
        </authorList>
    </citation>
    <scope>NUCLEOTIDE SEQUENCE</scope>
    <source>
        <tissue evidence="2">Shoot tissue taken approximately 20 cm above the soil surface</tissue>
    </source>
</reference>
<proteinExistence type="predicted"/>